<dbReference type="SUPFAM" id="SSF54001">
    <property type="entry name" value="Cysteine proteinases"/>
    <property type="match status" value="1"/>
</dbReference>
<dbReference type="Pfam" id="PF01841">
    <property type="entry name" value="Transglut_core"/>
    <property type="match status" value="1"/>
</dbReference>
<reference evidence="3" key="1">
    <citation type="submission" date="2023-06" db="EMBL/GenBank/DDBJ databases">
        <title>SYSU T00b26.</title>
        <authorList>
            <person name="Gao L."/>
            <person name="Fang B.-Z."/>
            <person name="Li W.-J."/>
        </authorList>
    </citation>
    <scope>NUCLEOTIDE SEQUENCE</scope>
    <source>
        <strain evidence="3">SYSU T00b26</strain>
    </source>
</reference>
<feature type="domain" description="Transglutaminase-like" evidence="2">
    <location>
        <begin position="291"/>
        <end position="351"/>
    </location>
</feature>
<keyword evidence="1" id="KW-1133">Transmembrane helix</keyword>
<dbReference type="SMART" id="SM00460">
    <property type="entry name" value="TGc"/>
    <property type="match status" value="1"/>
</dbReference>
<organism evidence="3 4">
    <name type="scientific">Demequina zhanjiangensis</name>
    <dbReference type="NCBI Taxonomy" id="3051659"/>
    <lineage>
        <taxon>Bacteria</taxon>
        <taxon>Bacillati</taxon>
        <taxon>Actinomycetota</taxon>
        <taxon>Actinomycetes</taxon>
        <taxon>Micrococcales</taxon>
        <taxon>Demequinaceae</taxon>
        <taxon>Demequina</taxon>
    </lineage>
</organism>
<dbReference type="Gene3D" id="3.10.620.30">
    <property type="match status" value="1"/>
</dbReference>
<evidence type="ECO:0000256" key="1">
    <source>
        <dbReference type="SAM" id="Phobius"/>
    </source>
</evidence>
<feature type="transmembrane region" description="Helical" evidence="1">
    <location>
        <begin position="96"/>
        <end position="116"/>
    </location>
</feature>
<evidence type="ECO:0000313" key="4">
    <source>
        <dbReference type="Proteomes" id="UP001172738"/>
    </source>
</evidence>
<evidence type="ECO:0000259" key="2">
    <source>
        <dbReference type="SMART" id="SM00460"/>
    </source>
</evidence>
<name>A0ABT8G2T0_9MICO</name>
<dbReference type="Pfam" id="PF10708">
    <property type="entry name" value="DUF2510"/>
    <property type="match status" value="1"/>
</dbReference>
<dbReference type="InterPro" id="IPR052557">
    <property type="entry name" value="CAP/Cytokinesis_protein"/>
</dbReference>
<dbReference type="InterPro" id="IPR038765">
    <property type="entry name" value="Papain-like_cys_pep_sf"/>
</dbReference>
<dbReference type="InterPro" id="IPR002931">
    <property type="entry name" value="Transglutaminase-like"/>
</dbReference>
<dbReference type="RefSeq" id="WP_301129016.1">
    <property type="nucleotide sequence ID" value="NZ_JAUHPV010000006.1"/>
</dbReference>
<keyword evidence="4" id="KW-1185">Reference proteome</keyword>
<evidence type="ECO:0000313" key="3">
    <source>
        <dbReference type="EMBL" id="MDN4473456.1"/>
    </source>
</evidence>
<dbReference type="Proteomes" id="UP001172738">
    <property type="component" value="Unassembled WGS sequence"/>
</dbReference>
<accession>A0ABT8G2T0</accession>
<protein>
    <submittedName>
        <fullName evidence="3">DUF2510 domain-containing protein</fullName>
    </submittedName>
</protein>
<dbReference type="PANTHER" id="PTHR46333">
    <property type="entry name" value="CYTOKINESIS PROTEIN 3"/>
    <property type="match status" value="1"/>
</dbReference>
<dbReference type="InterPro" id="IPR018929">
    <property type="entry name" value="DUF2510"/>
</dbReference>
<comment type="caution">
    <text evidence="3">The sequence shown here is derived from an EMBL/GenBank/DDBJ whole genome shotgun (WGS) entry which is preliminary data.</text>
</comment>
<dbReference type="EMBL" id="JAUHPV010000006">
    <property type="protein sequence ID" value="MDN4473456.1"/>
    <property type="molecule type" value="Genomic_DNA"/>
</dbReference>
<keyword evidence="1" id="KW-0812">Transmembrane</keyword>
<gene>
    <name evidence="3" type="ORF">QQX04_10680</name>
</gene>
<dbReference type="PANTHER" id="PTHR46333:SF2">
    <property type="entry name" value="CYTOKINESIS PROTEIN 3"/>
    <property type="match status" value="1"/>
</dbReference>
<keyword evidence="1" id="KW-0472">Membrane</keyword>
<proteinExistence type="predicted"/>
<sequence length="393" mass="42616">MPGGDGQVRRPKLPQAGWLPDPSVIGVERYWDGRAWTSRTRDAETGLDCVDPLWTEFGEMESTREERRPRRERRVAPVLPGVESPRRLPGRVGEGWYAGFAVFGVIVMLTVSYLAVVSGTVRWSAYAGGAVPEGPAIDYPVFGSDARSVYLARSLIAQEDTVDVGWLTATGETAREILDDAMLEVAAQNPYVYIDPTGWSFTDDATQIIPSYRYGDAEAENRRSQTAAVVERIVTSTEVQEADGDVAVLRALHDALIETAEFDQAAFDARRNSLTTSTYAAVTQSQEAYGALVAGRAVGEGYAKAFQALADAAGYRSVVITGTAADGQDVLPHAWNRVYVGGSWLVVDAAWDDGGADGSAYDYFLVASNDPKLDSRAIDADWIVDGMMWGFGM</sequence>